<protein>
    <recommendedName>
        <fullName evidence="4">Homeodomain-like domain-containing protein</fullName>
    </recommendedName>
</protein>
<dbReference type="OrthoDB" id="1771155at2"/>
<evidence type="ECO:0000313" key="3">
    <source>
        <dbReference type="Proteomes" id="UP000295500"/>
    </source>
</evidence>
<dbReference type="EMBL" id="SNXO01000050">
    <property type="protein sequence ID" value="TDP48625.1"/>
    <property type="molecule type" value="Genomic_DNA"/>
</dbReference>
<accession>A0A4R6PX01</accession>
<evidence type="ECO:0000256" key="1">
    <source>
        <dbReference type="SAM" id="MobiDB-lite"/>
    </source>
</evidence>
<evidence type="ECO:0000313" key="2">
    <source>
        <dbReference type="EMBL" id="TDP48625.1"/>
    </source>
</evidence>
<gene>
    <name evidence="2" type="ORF">EV211_1503</name>
</gene>
<evidence type="ECO:0008006" key="4">
    <source>
        <dbReference type="Google" id="ProtNLM"/>
    </source>
</evidence>
<proteinExistence type="predicted"/>
<feature type="region of interest" description="Disordered" evidence="1">
    <location>
        <begin position="52"/>
        <end position="80"/>
    </location>
</feature>
<dbReference type="NCBIfam" id="NF047593">
    <property type="entry name" value="IS66_ISAeme5_TnpA"/>
    <property type="match status" value="1"/>
</dbReference>
<dbReference type="Proteomes" id="UP000295500">
    <property type="component" value="Unassembled WGS sequence"/>
</dbReference>
<feature type="compositionally biased region" description="Polar residues" evidence="1">
    <location>
        <begin position="53"/>
        <end position="67"/>
    </location>
</feature>
<keyword evidence="3" id="KW-1185">Reference proteome</keyword>
<dbReference type="RefSeq" id="WP_133529237.1">
    <property type="nucleotide sequence ID" value="NZ_SNXO01000050.1"/>
</dbReference>
<dbReference type="AlphaFoldDB" id="A0A4R6PX01"/>
<comment type="caution">
    <text evidence="2">The sequence shown here is derived from an EMBL/GenBank/DDBJ whole genome shotgun (WGS) entry which is preliminary data.</text>
</comment>
<reference evidence="2 3" key="1">
    <citation type="submission" date="2019-03" db="EMBL/GenBank/DDBJ databases">
        <title>Genomic Encyclopedia of Type Strains, Phase IV (KMG-IV): sequencing the most valuable type-strain genomes for metagenomic binning, comparative biology and taxonomic classification.</title>
        <authorList>
            <person name="Goeker M."/>
        </authorList>
    </citation>
    <scope>NUCLEOTIDE SEQUENCE [LARGE SCALE GENOMIC DNA]</scope>
    <source>
        <strain evidence="2 3">DSM 28287</strain>
    </source>
</reference>
<name>A0A4R6PX01_9FIRM</name>
<sequence>MDDNVKESRNAIWEDRIRDLIDSGKTQKIWCRDNGISESTLRYWLRKLRINPSEKSNNNDSCNSNGWLQLPEPGNRKSIR</sequence>
<organism evidence="2 3">
    <name type="scientific">Aminicella lysinilytica</name>
    <dbReference type="NCBI Taxonomy" id="433323"/>
    <lineage>
        <taxon>Bacteria</taxon>
        <taxon>Bacillati</taxon>
        <taxon>Bacillota</taxon>
        <taxon>Clostridia</taxon>
        <taxon>Peptostreptococcales</taxon>
        <taxon>Anaerovoracaceae</taxon>
        <taxon>Aminicella</taxon>
    </lineage>
</organism>